<proteinExistence type="predicted"/>
<evidence type="ECO:0000313" key="1">
    <source>
        <dbReference type="EMBL" id="KAG0430860.1"/>
    </source>
</evidence>
<sequence length="666" mass="72908">MFPARGRGRTVAGNRRQTTQEEPTGRKDAAEPDASQPVQPREGAQKGNTSGSTMFECNRGPPSGDKTTAVFLSLFQPERTSSSSPSSSRCSGSAPEDHSIQDFSFNILCPVTAMRLCLECIAFVVVLAVCVGANGPPVDFVVTKIAAVHGTTQQHLGKKVRTYLGVPYAEPPVGSFRFRKPVPAKQRDRMILATRLRPSCMQLNAALQDLPWFHDDSIHSEDCLYLNIWVSECVPLANETTCPLRPVLFWIHGGGFRGGSTNMDVYNGGTLAASGDVVVVTVNYRVGVFGFLNLKDSDVPGNMGLYDQHVALRWVYDNIHYFGGDPKQIVLSGQDAGAVSVGLHLISPLSRRLVKKAILIGGAPNWLIDPLNSSSSYVRALMLGSFLSCGVSSAAQSPRVIASCLKQANAKSIAKAESEVFKQAYYTFWPRDKDELVPMDPVTAIARGHVLPVDVLVGVTADSGYSQGLAFQRAVFDPKTSTGVTKDQATRILSDALFLFPTASRETLANFYFANKSDSDPISVRAALAQAIGDIFVNCPVMFLAESYGDRPMKAFLYKFSHRPSFSRWPAWYGTTHYDDVPFLFGVPLRHPDRFSSKDVAVSKMLVNTVITFASTGKPKPTPDTEWPQYSSTSGQYLELSTGGVTMKKHPFKQCEFWRKYYPNTV</sequence>
<evidence type="ECO:0000313" key="2">
    <source>
        <dbReference type="Proteomes" id="UP000805193"/>
    </source>
</evidence>
<organism evidence="1 2">
    <name type="scientific">Ixodes persulcatus</name>
    <name type="common">Taiga tick</name>
    <dbReference type="NCBI Taxonomy" id="34615"/>
    <lineage>
        <taxon>Eukaryota</taxon>
        <taxon>Metazoa</taxon>
        <taxon>Ecdysozoa</taxon>
        <taxon>Arthropoda</taxon>
        <taxon>Chelicerata</taxon>
        <taxon>Arachnida</taxon>
        <taxon>Acari</taxon>
        <taxon>Parasitiformes</taxon>
        <taxon>Ixodida</taxon>
        <taxon>Ixodoidea</taxon>
        <taxon>Ixodidae</taxon>
        <taxon>Ixodinae</taxon>
        <taxon>Ixodes</taxon>
    </lineage>
</organism>
<name>A0AC60QA34_IXOPE</name>
<gene>
    <name evidence="1" type="ORF">HPB47_022317</name>
</gene>
<dbReference type="EMBL" id="JABSTQ010009282">
    <property type="protein sequence ID" value="KAG0430860.1"/>
    <property type="molecule type" value="Genomic_DNA"/>
</dbReference>
<dbReference type="Proteomes" id="UP000805193">
    <property type="component" value="Unassembled WGS sequence"/>
</dbReference>
<comment type="caution">
    <text evidence="1">The sequence shown here is derived from an EMBL/GenBank/DDBJ whole genome shotgun (WGS) entry which is preliminary data.</text>
</comment>
<keyword evidence="2" id="KW-1185">Reference proteome</keyword>
<protein>
    <submittedName>
        <fullName evidence="1">Uncharacterized protein</fullName>
    </submittedName>
</protein>
<reference evidence="1 2" key="1">
    <citation type="journal article" date="2020" name="Cell">
        <title>Large-Scale Comparative Analyses of Tick Genomes Elucidate Their Genetic Diversity and Vector Capacities.</title>
        <authorList>
            <consortium name="Tick Genome and Microbiome Consortium (TIGMIC)"/>
            <person name="Jia N."/>
            <person name="Wang J."/>
            <person name="Shi W."/>
            <person name="Du L."/>
            <person name="Sun Y."/>
            <person name="Zhan W."/>
            <person name="Jiang J.F."/>
            <person name="Wang Q."/>
            <person name="Zhang B."/>
            <person name="Ji P."/>
            <person name="Bell-Sakyi L."/>
            <person name="Cui X.M."/>
            <person name="Yuan T.T."/>
            <person name="Jiang B.G."/>
            <person name="Yang W.F."/>
            <person name="Lam T.T."/>
            <person name="Chang Q.C."/>
            <person name="Ding S.J."/>
            <person name="Wang X.J."/>
            <person name="Zhu J.G."/>
            <person name="Ruan X.D."/>
            <person name="Zhao L."/>
            <person name="Wei J.T."/>
            <person name="Ye R.Z."/>
            <person name="Que T.C."/>
            <person name="Du C.H."/>
            <person name="Zhou Y.H."/>
            <person name="Cheng J.X."/>
            <person name="Dai P.F."/>
            <person name="Guo W.B."/>
            <person name="Han X.H."/>
            <person name="Huang E.J."/>
            <person name="Li L.F."/>
            <person name="Wei W."/>
            <person name="Gao Y.C."/>
            <person name="Liu J.Z."/>
            <person name="Shao H.Z."/>
            <person name="Wang X."/>
            <person name="Wang C.C."/>
            <person name="Yang T.C."/>
            <person name="Huo Q.B."/>
            <person name="Li W."/>
            <person name="Chen H.Y."/>
            <person name="Chen S.E."/>
            <person name="Zhou L.G."/>
            <person name="Ni X.B."/>
            <person name="Tian J.H."/>
            <person name="Sheng Y."/>
            <person name="Liu T."/>
            <person name="Pan Y.S."/>
            <person name="Xia L.Y."/>
            <person name="Li J."/>
            <person name="Zhao F."/>
            <person name="Cao W.C."/>
        </authorList>
    </citation>
    <scope>NUCLEOTIDE SEQUENCE [LARGE SCALE GENOMIC DNA]</scope>
    <source>
        <strain evidence="1">Iper-2018</strain>
    </source>
</reference>
<accession>A0AC60QA34</accession>